<evidence type="ECO:0000256" key="2">
    <source>
        <dbReference type="ARBA" id="ARBA00022741"/>
    </source>
</evidence>
<gene>
    <name evidence="5" type="ORF">MNBD_GAMMA22-1870</name>
</gene>
<keyword evidence="3" id="KW-0067">ATP-binding</keyword>
<reference evidence="5" key="1">
    <citation type="submission" date="2018-06" db="EMBL/GenBank/DDBJ databases">
        <authorList>
            <person name="Zhirakovskaya E."/>
        </authorList>
    </citation>
    <scope>NUCLEOTIDE SEQUENCE</scope>
</reference>
<evidence type="ECO:0000313" key="5">
    <source>
        <dbReference type="EMBL" id="VAW95796.1"/>
    </source>
</evidence>
<dbReference type="GO" id="GO:0016887">
    <property type="term" value="F:ATP hydrolysis activity"/>
    <property type="evidence" value="ECO:0007669"/>
    <property type="project" value="InterPro"/>
</dbReference>
<keyword evidence="2" id="KW-0547">Nucleotide-binding</keyword>
<dbReference type="Pfam" id="PF16193">
    <property type="entry name" value="AAA_assoc_2"/>
    <property type="match status" value="1"/>
</dbReference>
<evidence type="ECO:0000256" key="3">
    <source>
        <dbReference type="ARBA" id="ARBA00022840"/>
    </source>
</evidence>
<dbReference type="Gene3D" id="1.10.8.60">
    <property type="match status" value="1"/>
</dbReference>
<dbReference type="GO" id="GO:0000731">
    <property type="term" value="P:DNA synthesis involved in DNA repair"/>
    <property type="evidence" value="ECO:0007669"/>
    <property type="project" value="TreeGrafter"/>
</dbReference>
<feature type="domain" description="AAA+ ATPase" evidence="4">
    <location>
        <begin position="45"/>
        <end position="164"/>
    </location>
</feature>
<dbReference type="CDD" id="cd00009">
    <property type="entry name" value="AAA"/>
    <property type="match status" value="1"/>
</dbReference>
<dbReference type="Pfam" id="PF12002">
    <property type="entry name" value="MgsA_C"/>
    <property type="match status" value="1"/>
</dbReference>
<dbReference type="InterPro" id="IPR003959">
    <property type="entry name" value="ATPase_AAA_core"/>
</dbReference>
<dbReference type="GO" id="GO:0008047">
    <property type="term" value="F:enzyme activator activity"/>
    <property type="evidence" value="ECO:0007669"/>
    <property type="project" value="TreeGrafter"/>
</dbReference>
<dbReference type="SUPFAM" id="SSF48019">
    <property type="entry name" value="post-AAA+ oligomerization domain-like"/>
    <property type="match status" value="1"/>
</dbReference>
<dbReference type="PANTHER" id="PTHR13779:SF7">
    <property type="entry name" value="ATPASE WRNIP1"/>
    <property type="match status" value="1"/>
</dbReference>
<dbReference type="SUPFAM" id="SSF52540">
    <property type="entry name" value="P-loop containing nucleoside triphosphate hydrolases"/>
    <property type="match status" value="1"/>
</dbReference>
<dbReference type="InterPro" id="IPR027417">
    <property type="entry name" value="P-loop_NTPase"/>
</dbReference>
<dbReference type="AlphaFoldDB" id="A0A3B1ASV2"/>
<dbReference type="InterPro" id="IPR032423">
    <property type="entry name" value="AAA_assoc_2"/>
</dbReference>
<dbReference type="FunFam" id="1.20.272.10:FF:000001">
    <property type="entry name" value="Putative AAA family ATPase"/>
    <property type="match status" value="1"/>
</dbReference>
<dbReference type="GO" id="GO:0003677">
    <property type="term" value="F:DNA binding"/>
    <property type="evidence" value="ECO:0007669"/>
    <property type="project" value="InterPro"/>
</dbReference>
<name>A0A3B1ASV2_9ZZZZ</name>
<dbReference type="EMBL" id="UOFS01000024">
    <property type="protein sequence ID" value="VAW95796.1"/>
    <property type="molecule type" value="Genomic_DNA"/>
</dbReference>
<dbReference type="InterPro" id="IPR008921">
    <property type="entry name" value="DNA_pol3_clamp-load_cplx_C"/>
</dbReference>
<dbReference type="SMART" id="SM00382">
    <property type="entry name" value="AAA"/>
    <property type="match status" value="1"/>
</dbReference>
<comment type="similarity">
    <text evidence="1">Belongs to the AAA ATPase family. RarA/MGS1/WRNIP1 subfamily.</text>
</comment>
<dbReference type="CDD" id="cd18139">
    <property type="entry name" value="HLD_clamp_RarA"/>
    <property type="match status" value="1"/>
</dbReference>
<dbReference type="Gene3D" id="1.20.272.10">
    <property type="match status" value="1"/>
</dbReference>
<dbReference type="GO" id="GO:0017116">
    <property type="term" value="F:single-stranded DNA helicase activity"/>
    <property type="evidence" value="ECO:0007669"/>
    <property type="project" value="TreeGrafter"/>
</dbReference>
<accession>A0A3B1ASV2</accession>
<dbReference type="GO" id="GO:0005524">
    <property type="term" value="F:ATP binding"/>
    <property type="evidence" value="ECO:0007669"/>
    <property type="project" value="UniProtKB-KW"/>
</dbReference>
<dbReference type="Pfam" id="PF00004">
    <property type="entry name" value="AAA"/>
    <property type="match status" value="1"/>
</dbReference>
<dbReference type="InterPro" id="IPR021886">
    <property type="entry name" value="MgsA_C"/>
</dbReference>
<dbReference type="Gene3D" id="1.10.3710.10">
    <property type="entry name" value="DNA polymerase III clamp loader subunits, C-terminal domain"/>
    <property type="match status" value="1"/>
</dbReference>
<evidence type="ECO:0000259" key="4">
    <source>
        <dbReference type="SMART" id="SM00382"/>
    </source>
</evidence>
<evidence type="ECO:0000256" key="1">
    <source>
        <dbReference type="ARBA" id="ARBA00008959"/>
    </source>
</evidence>
<dbReference type="PANTHER" id="PTHR13779">
    <property type="entry name" value="WERNER HELICASE-INTERACTING PROTEIN 1 FAMILY MEMBER"/>
    <property type="match status" value="1"/>
</dbReference>
<sequence length="421" mass="47533">MQKNLFKSNSNNNVPLAYQLRPTDKENYIGFTTLEKKYPFLESPIPISMIIWGPAGCGKTTLAHILLSNKENIEFLAFSAVLSGLTELKKLFEQAREVANVYHRTPVIFIDEIHRFNKAQQDALLPHVESGLFTLIGATTENPRNSVNKALLSRMQIVELKPINYLDSINIINGAMNKLNIKFNDNEVELMAEYSGGDARKAINNLEMAINLKQQNQFNLASFKQIILENARSYDRNKDRHYDVISAFIKSMRGSDPDAALLWLAIMLDGGEDPVFIARRLVIFASEDVGNADIHALTIANNALNVVSLIGMPEARITLSQATTYLASTVKSNAAYKAINEALEYVQSQKTIEVPEHLKNFPIPNHPYKYQYPHVFEGAFVEQQYAPLNSPQFYKPHDTGVEKKIKNRLASLWPNTKNYND</sequence>
<organism evidence="5">
    <name type="scientific">hydrothermal vent metagenome</name>
    <dbReference type="NCBI Taxonomy" id="652676"/>
    <lineage>
        <taxon>unclassified sequences</taxon>
        <taxon>metagenomes</taxon>
        <taxon>ecological metagenomes</taxon>
    </lineage>
</organism>
<dbReference type="Gene3D" id="3.40.50.300">
    <property type="entry name" value="P-loop containing nucleotide triphosphate hydrolases"/>
    <property type="match status" value="1"/>
</dbReference>
<protein>
    <submittedName>
        <fullName evidence="5">Replication-associated recombination protein RarA</fullName>
    </submittedName>
</protein>
<proteinExistence type="inferred from homology"/>
<dbReference type="InterPro" id="IPR003593">
    <property type="entry name" value="AAA+_ATPase"/>
</dbReference>
<dbReference type="GO" id="GO:0006261">
    <property type="term" value="P:DNA-templated DNA replication"/>
    <property type="evidence" value="ECO:0007669"/>
    <property type="project" value="TreeGrafter"/>
</dbReference>
<dbReference type="InterPro" id="IPR051314">
    <property type="entry name" value="AAA_ATPase_RarA/MGS1/WRNIP1"/>
</dbReference>